<dbReference type="FunFam" id="3.40.630.60:FF:000001">
    <property type="entry name" value="Ornithine decarboxylase antizyme 1"/>
    <property type="match status" value="1"/>
</dbReference>
<dbReference type="InterPro" id="IPR016181">
    <property type="entry name" value="Acyl_CoA_acyltransferase"/>
</dbReference>
<accession>A0A662YMC8</accession>
<evidence type="ECO:0000256" key="1">
    <source>
        <dbReference type="ARBA" id="ARBA00008796"/>
    </source>
</evidence>
<dbReference type="Gene3D" id="3.40.630.60">
    <property type="match status" value="1"/>
</dbReference>
<dbReference type="PANTHER" id="PTHR10279">
    <property type="entry name" value="ORNITHINE DECARBOXYLASE ANTIZYME"/>
    <property type="match status" value="1"/>
</dbReference>
<dbReference type="InterPro" id="IPR002993">
    <property type="entry name" value="ODC_AZ"/>
</dbReference>
<proteinExistence type="inferred from homology"/>
<keyword evidence="5" id="KW-1185">Reference proteome</keyword>
<dbReference type="Pfam" id="PF02100">
    <property type="entry name" value="ODC_AZ"/>
    <property type="match status" value="1"/>
</dbReference>
<evidence type="ECO:0000313" key="5">
    <source>
        <dbReference type="Proteomes" id="UP000289886"/>
    </source>
</evidence>
<dbReference type="SUPFAM" id="SSF55729">
    <property type="entry name" value="Acyl-CoA N-acyltransferases (Nat)"/>
    <property type="match status" value="1"/>
</dbReference>
<dbReference type="GO" id="GO:0005634">
    <property type="term" value="C:nucleus"/>
    <property type="evidence" value="ECO:0007669"/>
    <property type="project" value="TreeGrafter"/>
</dbReference>
<comment type="subunit">
    <text evidence="2">Interacts with ODC1 and thereby sterically blocks ODC homodimerization.</text>
</comment>
<dbReference type="GO" id="GO:0005737">
    <property type="term" value="C:cytoplasm"/>
    <property type="evidence" value="ECO:0007669"/>
    <property type="project" value="TreeGrafter"/>
</dbReference>
<gene>
    <name evidence="4" type="ORF">EOD39_14765</name>
</gene>
<comment type="similarity">
    <text evidence="1">Belongs to the ODC antizyme family.</text>
</comment>
<organism evidence="4 5">
    <name type="scientific">Acipenser ruthenus</name>
    <name type="common">Sterlet sturgeon</name>
    <dbReference type="NCBI Taxonomy" id="7906"/>
    <lineage>
        <taxon>Eukaryota</taxon>
        <taxon>Metazoa</taxon>
        <taxon>Chordata</taxon>
        <taxon>Craniata</taxon>
        <taxon>Vertebrata</taxon>
        <taxon>Euteleostomi</taxon>
        <taxon>Actinopterygii</taxon>
        <taxon>Chondrostei</taxon>
        <taxon>Acipenseriformes</taxon>
        <taxon>Acipenseridae</taxon>
        <taxon>Acipenser</taxon>
    </lineage>
</organism>
<protein>
    <submittedName>
        <fullName evidence="4">Ornithine decarboxylase antizyme 2</fullName>
    </submittedName>
</protein>
<sequence length="256" mass="28947">MVKSNLQRILNSHCFAREKEGKQQYHHSMASLRNSSICDMMDNIFYNTTVFKLQERPNKTSQNPLVQYLKSCLFAVPVPAVRGLCGAPDVPLPPLKIPGGRGNGQRDHTLSARLLYSDNKLTVTEESDVNGRPRILHFQTRPTDNKVIKWDAVLNNNNLYIEIPCAVLPEGSKERMNNCSFFVTSFAALLECAEEHLNVLNVFVCFYKNTDARATLLRTFSFLGFEIVKPGHSLVPQRPDVFFMAYTIDGDSSDEE</sequence>
<dbReference type="AlphaFoldDB" id="A0A662YMC8"/>
<dbReference type="EMBL" id="SCEB01001225">
    <property type="protein sequence ID" value="RXM97166.1"/>
    <property type="molecule type" value="Genomic_DNA"/>
</dbReference>
<comment type="caution">
    <text evidence="4">The sequence shown here is derived from an EMBL/GenBank/DDBJ whole genome shotgun (WGS) entry which is preliminary data.</text>
</comment>
<evidence type="ECO:0000313" key="4">
    <source>
        <dbReference type="EMBL" id="RXM97166.1"/>
    </source>
</evidence>
<dbReference type="GO" id="GO:0075523">
    <property type="term" value="P:viral translational frameshifting"/>
    <property type="evidence" value="ECO:0007669"/>
    <property type="project" value="UniProtKB-KW"/>
</dbReference>
<dbReference type="PANTHER" id="PTHR10279:SF11">
    <property type="entry name" value="ORNITHINE DECARBOXYLASE ANTIZYME 2"/>
    <property type="match status" value="1"/>
</dbReference>
<dbReference type="Proteomes" id="UP000289886">
    <property type="component" value="Unassembled WGS sequence"/>
</dbReference>
<dbReference type="GO" id="GO:0045732">
    <property type="term" value="P:positive regulation of protein catabolic process"/>
    <property type="evidence" value="ECO:0007669"/>
    <property type="project" value="TreeGrafter"/>
</dbReference>
<evidence type="ECO:0000256" key="3">
    <source>
        <dbReference type="ARBA" id="ARBA00022758"/>
    </source>
</evidence>
<dbReference type="InterPro" id="IPR038581">
    <property type="entry name" value="ODC_AZ_sf"/>
</dbReference>
<name>A0A662YMC8_ACIRT</name>
<keyword evidence="3" id="KW-0688">Ribosomal frameshifting</keyword>
<evidence type="ECO:0000256" key="2">
    <source>
        <dbReference type="ARBA" id="ARBA00011836"/>
    </source>
</evidence>
<reference evidence="4 5" key="1">
    <citation type="submission" date="2019-01" db="EMBL/GenBank/DDBJ databases">
        <title>Draft Genome and Complete Hox-Cluster Characterization of the Sterlet Sturgeon (Acipenser ruthenus).</title>
        <authorList>
            <person name="Wei Q."/>
        </authorList>
    </citation>
    <scope>NUCLEOTIDE SEQUENCE [LARGE SCALE GENOMIC DNA]</scope>
    <source>
        <strain evidence="4">WHYD16114868_AA</strain>
        <tissue evidence="4">Blood</tissue>
    </source>
</reference>
<dbReference type="GO" id="GO:0008073">
    <property type="term" value="F:ornithine decarboxylase inhibitor activity"/>
    <property type="evidence" value="ECO:0007669"/>
    <property type="project" value="InterPro"/>
</dbReference>